<gene>
    <name evidence="2" type="ORF">ASPCADRAFT_512599</name>
</gene>
<feature type="region of interest" description="Disordered" evidence="1">
    <location>
        <begin position="218"/>
        <end position="247"/>
    </location>
</feature>
<dbReference type="Proteomes" id="UP000188318">
    <property type="component" value="Unassembled WGS sequence"/>
</dbReference>
<feature type="compositionally biased region" description="Low complexity" evidence="1">
    <location>
        <begin position="170"/>
        <end position="185"/>
    </location>
</feature>
<organism evidence="2 3">
    <name type="scientific">Aspergillus carbonarius (strain ITEM 5010)</name>
    <dbReference type="NCBI Taxonomy" id="602072"/>
    <lineage>
        <taxon>Eukaryota</taxon>
        <taxon>Fungi</taxon>
        <taxon>Dikarya</taxon>
        <taxon>Ascomycota</taxon>
        <taxon>Pezizomycotina</taxon>
        <taxon>Eurotiomycetes</taxon>
        <taxon>Eurotiomycetidae</taxon>
        <taxon>Eurotiales</taxon>
        <taxon>Aspergillaceae</taxon>
        <taxon>Aspergillus</taxon>
        <taxon>Aspergillus subgen. Circumdati</taxon>
    </lineage>
</organism>
<proteinExistence type="predicted"/>
<dbReference type="VEuPathDB" id="FungiDB:ASPCADRAFT_512599"/>
<feature type="compositionally biased region" description="Polar residues" evidence="1">
    <location>
        <begin position="296"/>
        <end position="316"/>
    </location>
</feature>
<dbReference type="OrthoDB" id="425602at2759"/>
<evidence type="ECO:0000256" key="1">
    <source>
        <dbReference type="SAM" id="MobiDB-lite"/>
    </source>
</evidence>
<evidence type="ECO:0000313" key="3">
    <source>
        <dbReference type="Proteomes" id="UP000188318"/>
    </source>
</evidence>
<keyword evidence="3" id="KW-1185">Reference proteome</keyword>
<feature type="compositionally biased region" description="Basic and acidic residues" evidence="1">
    <location>
        <begin position="218"/>
        <end position="227"/>
    </location>
</feature>
<evidence type="ECO:0000313" key="2">
    <source>
        <dbReference type="EMBL" id="OOG00053.1"/>
    </source>
</evidence>
<dbReference type="OMA" id="WESGSAH"/>
<sequence>MMAALTMTPATIRQPFASLDAPRMRSLLKNKMNLKNKQDGALLLGKKQSLSDMDSENIDPTTFKHSTKRKRGAEDDGLEPAKEPCKPFKTSRMVLTTVESVGVTPRKPTTPTKPTLSTPKSAPILRPAGRSPPPKSCKSFSRRSTIAKGRLDSASRKPVHRPFSLATALSGSKSKSRSSPKAPASWSFDIHVDNEQDEMTNLMQHSTCVLDISDQEGKVETSGRGKENVPPAELGIELPRSRQRESPAAAARKSIMLEESREPLGDLVPADYYGDDCHAFSYAIVYDEETEENAKASVSSLPRPSPTSNRSKLSTVSSISALVEATTPAKSILEQDAEPSETEIEIWESASAAEEAIDAATA</sequence>
<dbReference type="STRING" id="602072.A0A1R3S021"/>
<feature type="compositionally biased region" description="Low complexity" evidence="1">
    <location>
        <begin position="104"/>
        <end position="123"/>
    </location>
</feature>
<feature type="region of interest" description="Disordered" evidence="1">
    <location>
        <begin position="46"/>
        <end position="185"/>
    </location>
</feature>
<name>A0A1R3S021_ASPC5</name>
<protein>
    <submittedName>
        <fullName evidence="2">Uncharacterized protein</fullName>
    </submittedName>
</protein>
<dbReference type="EMBL" id="KV907494">
    <property type="protein sequence ID" value="OOG00053.1"/>
    <property type="molecule type" value="Genomic_DNA"/>
</dbReference>
<accession>A0A1R3S021</accession>
<feature type="region of interest" description="Disordered" evidence="1">
    <location>
        <begin position="291"/>
        <end position="316"/>
    </location>
</feature>
<reference evidence="3" key="1">
    <citation type="journal article" date="2017" name="Genome Biol.">
        <title>Comparative genomics reveals high biological diversity and specific adaptations in the industrially and medically important fungal genus Aspergillus.</title>
        <authorList>
            <person name="de Vries R.P."/>
            <person name="Riley R."/>
            <person name="Wiebenga A."/>
            <person name="Aguilar-Osorio G."/>
            <person name="Amillis S."/>
            <person name="Uchima C.A."/>
            <person name="Anderluh G."/>
            <person name="Asadollahi M."/>
            <person name="Askin M."/>
            <person name="Barry K."/>
            <person name="Battaglia E."/>
            <person name="Bayram O."/>
            <person name="Benocci T."/>
            <person name="Braus-Stromeyer S.A."/>
            <person name="Caldana C."/>
            <person name="Canovas D."/>
            <person name="Cerqueira G.C."/>
            <person name="Chen F."/>
            <person name="Chen W."/>
            <person name="Choi C."/>
            <person name="Clum A."/>
            <person name="Dos Santos R.A."/>
            <person name="Damasio A.R."/>
            <person name="Diallinas G."/>
            <person name="Emri T."/>
            <person name="Fekete E."/>
            <person name="Flipphi M."/>
            <person name="Freyberg S."/>
            <person name="Gallo A."/>
            <person name="Gournas C."/>
            <person name="Habgood R."/>
            <person name="Hainaut M."/>
            <person name="Harispe M.L."/>
            <person name="Henrissat B."/>
            <person name="Hilden K.S."/>
            <person name="Hope R."/>
            <person name="Hossain A."/>
            <person name="Karabika E."/>
            <person name="Karaffa L."/>
            <person name="Karanyi Z."/>
            <person name="Krasevec N."/>
            <person name="Kuo A."/>
            <person name="Kusch H."/>
            <person name="LaButti K."/>
            <person name="Lagendijk E.L."/>
            <person name="Lapidus A."/>
            <person name="Levasseur A."/>
            <person name="Lindquist E."/>
            <person name="Lipzen A."/>
            <person name="Logrieco A.F."/>
            <person name="MacCabe A."/>
            <person name="Maekelae M.R."/>
            <person name="Malavazi I."/>
            <person name="Melin P."/>
            <person name="Meyer V."/>
            <person name="Mielnichuk N."/>
            <person name="Miskei M."/>
            <person name="Molnar A.P."/>
            <person name="Mule G."/>
            <person name="Ngan C.Y."/>
            <person name="Orejas M."/>
            <person name="Orosz E."/>
            <person name="Ouedraogo J.P."/>
            <person name="Overkamp K.M."/>
            <person name="Park H.-S."/>
            <person name="Perrone G."/>
            <person name="Piumi F."/>
            <person name="Punt P.J."/>
            <person name="Ram A.F."/>
            <person name="Ramon A."/>
            <person name="Rauscher S."/>
            <person name="Record E."/>
            <person name="Riano-Pachon D.M."/>
            <person name="Robert V."/>
            <person name="Roehrig J."/>
            <person name="Ruller R."/>
            <person name="Salamov A."/>
            <person name="Salih N.S."/>
            <person name="Samson R.A."/>
            <person name="Sandor E."/>
            <person name="Sanguinetti M."/>
            <person name="Schuetze T."/>
            <person name="Sepcic K."/>
            <person name="Shelest E."/>
            <person name="Sherlock G."/>
            <person name="Sophianopoulou V."/>
            <person name="Squina F.M."/>
            <person name="Sun H."/>
            <person name="Susca A."/>
            <person name="Todd R.B."/>
            <person name="Tsang A."/>
            <person name="Unkles S.E."/>
            <person name="van de Wiele N."/>
            <person name="van Rossen-Uffink D."/>
            <person name="Oliveira J.V."/>
            <person name="Vesth T.C."/>
            <person name="Visser J."/>
            <person name="Yu J.-H."/>
            <person name="Zhou M."/>
            <person name="Andersen M.R."/>
            <person name="Archer D.B."/>
            <person name="Baker S.E."/>
            <person name="Benoit I."/>
            <person name="Brakhage A.A."/>
            <person name="Braus G.H."/>
            <person name="Fischer R."/>
            <person name="Frisvad J.C."/>
            <person name="Goldman G.H."/>
            <person name="Houbraken J."/>
            <person name="Oakley B."/>
            <person name="Pocsi I."/>
            <person name="Scazzocchio C."/>
            <person name="Seiboth B."/>
            <person name="vanKuyk P.A."/>
            <person name="Wortman J."/>
            <person name="Dyer P.S."/>
            <person name="Grigoriev I.V."/>
        </authorList>
    </citation>
    <scope>NUCLEOTIDE SEQUENCE [LARGE SCALE GENOMIC DNA]</scope>
    <source>
        <strain evidence="3">ITEM 5010</strain>
    </source>
</reference>
<dbReference type="AlphaFoldDB" id="A0A1R3S021"/>
<feature type="compositionally biased region" description="Polar residues" evidence="1">
    <location>
        <begin position="48"/>
        <end position="64"/>
    </location>
</feature>